<evidence type="ECO:0000313" key="3">
    <source>
        <dbReference type="Proteomes" id="UP000636888"/>
    </source>
</evidence>
<keyword evidence="3" id="KW-1185">Reference proteome</keyword>
<dbReference type="RefSeq" id="WP_199385171.1">
    <property type="nucleotide sequence ID" value="NZ_JAEMHM010000013.1"/>
</dbReference>
<dbReference type="Pfam" id="PF03060">
    <property type="entry name" value="NMO"/>
    <property type="match status" value="1"/>
</dbReference>
<sequence>MNQHAPGNVVAVRPASKEGIGVWRPDTSSGSHSDCSIIEALRTLGRPLYLVRHDGLLVPRTDGCAELGSAAEDGLPLVGYAPASLPEELGDPTFRSELGLKYAYVGGSMAKGISSAHLAEELGRNGMLGFFGAAGLPLRQVEEAIDRLSASLKGLPFGFNLIHSPHEPDLERDLVELYLEKGVRLVEASAFLSITLPLVRYRTAGIARGADGSIVTPNRIMAKVSREELAAKFFAPPPEKLLRELVAAGKITAEQAELAAQIPLAQDVTAEADSGGHTDNRPAIALFPTISSLAARLQKQYGYREKLRVGLGGGISTPASAAAAFAMGAAYIMTGSVHQACVESGTSEPVRALLAETRQADVTMAPAADMFEMGVTVQVLKRGTMFPMRAAKLFEMYRSHASIEEIPAAEREKIEKTFFLAPLEQIWSSTREFFLKRDPAQVERAERDPKHRMALVFRWYLGMAAHWAKDGDPSRRMDYQVWCGPAMGAFNEWASGTFLEPAAQRKAATVAMNILFGASLVNRVNFLRCQGINLPEAALAAEPLELAKIKEYLC</sequence>
<dbReference type="PANTHER" id="PTHR32332">
    <property type="entry name" value="2-NITROPROPANE DIOXYGENASE"/>
    <property type="match status" value="1"/>
</dbReference>
<name>A0A8J7J929_9BACT</name>
<dbReference type="PANTHER" id="PTHR32332:SF20">
    <property type="entry name" value="2-NITROPROPANE DIOXYGENASE-LIKE PROTEIN"/>
    <property type="match status" value="1"/>
</dbReference>
<accession>A0A8J7J929</accession>
<evidence type="ECO:0000259" key="1">
    <source>
        <dbReference type="Pfam" id="PF21607"/>
    </source>
</evidence>
<feature type="domain" description="[Acyl-carrier-protein] S-malonyltransferase-like inserted helical" evidence="1">
    <location>
        <begin position="400"/>
        <end position="479"/>
    </location>
</feature>
<reference evidence="2" key="1">
    <citation type="submission" date="2020-12" db="EMBL/GenBank/DDBJ databases">
        <title>Geomonas sp. Red875, isolated from river sediment.</title>
        <authorList>
            <person name="Xu Z."/>
            <person name="Zhang Z."/>
            <person name="Masuda Y."/>
            <person name="Itoh H."/>
            <person name="Senoo K."/>
        </authorList>
    </citation>
    <scope>NUCLEOTIDE SEQUENCE</scope>
    <source>
        <strain evidence="2">Red875</strain>
    </source>
</reference>
<dbReference type="InterPro" id="IPR014179">
    <property type="entry name" value="PfaD-like_TIM-barrel"/>
</dbReference>
<dbReference type="Gene3D" id="3.20.20.70">
    <property type="entry name" value="Aldolase class I"/>
    <property type="match status" value="2"/>
</dbReference>
<dbReference type="CDD" id="cd04742">
    <property type="entry name" value="NPD_FabD"/>
    <property type="match status" value="1"/>
</dbReference>
<evidence type="ECO:0000313" key="2">
    <source>
        <dbReference type="EMBL" id="MBJ6726281.1"/>
    </source>
</evidence>
<dbReference type="InterPro" id="IPR013785">
    <property type="entry name" value="Aldolase_TIM"/>
</dbReference>
<dbReference type="Pfam" id="PF21607">
    <property type="entry name" value="FabD_helical_ins"/>
    <property type="match status" value="1"/>
</dbReference>
<gene>
    <name evidence="2" type="ORF">JFN93_16325</name>
</gene>
<dbReference type="EMBL" id="JAEMHM010000013">
    <property type="protein sequence ID" value="MBJ6726281.1"/>
    <property type="molecule type" value="Genomic_DNA"/>
</dbReference>
<dbReference type="NCBIfam" id="TIGR02814">
    <property type="entry name" value="pfaD_fam"/>
    <property type="match status" value="1"/>
</dbReference>
<organism evidence="2 3">
    <name type="scientific">Geomesophilobacter sediminis</name>
    <dbReference type="NCBI Taxonomy" id="2798584"/>
    <lineage>
        <taxon>Bacteria</taxon>
        <taxon>Pseudomonadati</taxon>
        <taxon>Thermodesulfobacteriota</taxon>
        <taxon>Desulfuromonadia</taxon>
        <taxon>Geobacterales</taxon>
        <taxon>Geobacteraceae</taxon>
        <taxon>Geomesophilobacter</taxon>
    </lineage>
</organism>
<dbReference type="InterPro" id="IPR049489">
    <property type="entry name" value="FabD-like_helical_ins"/>
</dbReference>
<protein>
    <submittedName>
        <fullName evidence="2">PfaD family polyunsaturated fatty acid/polyketide biosynthesis protein</fullName>
    </submittedName>
</protein>
<proteinExistence type="predicted"/>
<dbReference type="Proteomes" id="UP000636888">
    <property type="component" value="Unassembled WGS sequence"/>
</dbReference>
<dbReference type="SUPFAM" id="SSF51412">
    <property type="entry name" value="Inosine monophosphate dehydrogenase (IMPDH)"/>
    <property type="match status" value="1"/>
</dbReference>
<comment type="caution">
    <text evidence="2">The sequence shown here is derived from an EMBL/GenBank/DDBJ whole genome shotgun (WGS) entry which is preliminary data.</text>
</comment>
<dbReference type="AlphaFoldDB" id="A0A8J7J929"/>